<comment type="caution">
    <text evidence="1">The sequence shown here is derived from an EMBL/GenBank/DDBJ whole genome shotgun (WGS) entry which is preliminary data.</text>
</comment>
<name>A0ACC2JXV3_9PEZI</name>
<sequence length="290" mass="32253">MMQVNCRLLALAVTYPHLMHASLAVAFAYDRYLNGSLDSGRTVEECYHCSQSTALFNRRIREPIKIDERDSIWGTAAALAVLSFASPDAGDGAGDSWPLNPSKPTDLEWLRLSKGKMSLWPIVNPLRPDSLFRVMASTFAEMRSPLPEVGLYGVPSRLAAVCGLHDLSTADDNPYFNPVHAVSRILGLPDSQVTTGQTELFTRSIQGLFQSLLVERDPIALLLLHLWYRKAGRSIWWIDLRARVECPAIYMYLQQYHGENHDVQALLFEGSLADVNNKKLLGANSPLKAG</sequence>
<evidence type="ECO:0000313" key="1">
    <source>
        <dbReference type="EMBL" id="KAJ8132132.1"/>
    </source>
</evidence>
<proteinExistence type="predicted"/>
<organism evidence="1 2">
    <name type="scientific">Lasiodiplodia mahajangana</name>
    <dbReference type="NCBI Taxonomy" id="1108764"/>
    <lineage>
        <taxon>Eukaryota</taxon>
        <taxon>Fungi</taxon>
        <taxon>Dikarya</taxon>
        <taxon>Ascomycota</taxon>
        <taxon>Pezizomycotina</taxon>
        <taxon>Dothideomycetes</taxon>
        <taxon>Dothideomycetes incertae sedis</taxon>
        <taxon>Botryosphaeriales</taxon>
        <taxon>Botryosphaeriaceae</taxon>
        <taxon>Lasiodiplodia</taxon>
    </lineage>
</organism>
<dbReference type="Proteomes" id="UP001153332">
    <property type="component" value="Unassembled WGS sequence"/>
</dbReference>
<protein>
    <submittedName>
        <fullName evidence="1">Uncharacterized protein</fullName>
    </submittedName>
</protein>
<accession>A0ACC2JXV3</accession>
<reference evidence="1" key="1">
    <citation type="submission" date="2022-12" db="EMBL/GenBank/DDBJ databases">
        <title>Genome Sequence of Lasiodiplodia mahajangana.</title>
        <authorList>
            <person name="Buettner E."/>
        </authorList>
    </citation>
    <scope>NUCLEOTIDE SEQUENCE</scope>
    <source>
        <strain evidence="1">VT137</strain>
    </source>
</reference>
<dbReference type="EMBL" id="JAPUUL010000176">
    <property type="protein sequence ID" value="KAJ8132132.1"/>
    <property type="molecule type" value="Genomic_DNA"/>
</dbReference>
<keyword evidence="2" id="KW-1185">Reference proteome</keyword>
<evidence type="ECO:0000313" key="2">
    <source>
        <dbReference type="Proteomes" id="UP001153332"/>
    </source>
</evidence>
<gene>
    <name evidence="1" type="ORF">O1611_g1493</name>
</gene>